<organism evidence="3 4">
    <name type="scientific">Agromyces salentinus</name>
    <dbReference type="NCBI Taxonomy" id="269421"/>
    <lineage>
        <taxon>Bacteria</taxon>
        <taxon>Bacillati</taxon>
        <taxon>Actinomycetota</taxon>
        <taxon>Actinomycetes</taxon>
        <taxon>Micrococcales</taxon>
        <taxon>Microbacteriaceae</taxon>
        <taxon>Agromyces</taxon>
    </lineage>
</organism>
<accession>A0ABN2MXG5</accession>
<evidence type="ECO:0000313" key="4">
    <source>
        <dbReference type="Proteomes" id="UP001501746"/>
    </source>
</evidence>
<protein>
    <submittedName>
        <fullName evidence="3">SDR family NAD(P)-dependent oxidoreductase</fullName>
    </submittedName>
</protein>
<dbReference type="PRINTS" id="PR01713">
    <property type="entry name" value="NUCEPIMERASE"/>
</dbReference>
<keyword evidence="4" id="KW-1185">Reference proteome</keyword>
<comment type="caution">
    <text evidence="3">The sequence shown here is derived from an EMBL/GenBank/DDBJ whole genome shotgun (WGS) entry which is preliminary data.</text>
</comment>
<dbReference type="EMBL" id="BAAANK010000008">
    <property type="protein sequence ID" value="GAA1840707.1"/>
    <property type="molecule type" value="Genomic_DNA"/>
</dbReference>
<evidence type="ECO:0000256" key="1">
    <source>
        <dbReference type="ARBA" id="ARBA00007637"/>
    </source>
</evidence>
<dbReference type="Pfam" id="PF01370">
    <property type="entry name" value="Epimerase"/>
    <property type="match status" value="2"/>
</dbReference>
<comment type="similarity">
    <text evidence="1">Belongs to the NAD(P)-dependent epimerase/dehydratase family.</text>
</comment>
<dbReference type="InterPro" id="IPR001509">
    <property type="entry name" value="Epimerase_deHydtase"/>
</dbReference>
<reference evidence="3 4" key="1">
    <citation type="journal article" date="2019" name="Int. J. Syst. Evol. Microbiol.">
        <title>The Global Catalogue of Microorganisms (GCM) 10K type strain sequencing project: providing services to taxonomists for standard genome sequencing and annotation.</title>
        <authorList>
            <consortium name="The Broad Institute Genomics Platform"/>
            <consortium name="The Broad Institute Genome Sequencing Center for Infectious Disease"/>
            <person name="Wu L."/>
            <person name="Ma J."/>
        </authorList>
    </citation>
    <scope>NUCLEOTIDE SEQUENCE [LARGE SCALE GENOMIC DNA]</scope>
    <source>
        <strain evidence="3 4">JCM 14323</strain>
    </source>
</reference>
<dbReference type="PANTHER" id="PTHR43000">
    <property type="entry name" value="DTDP-D-GLUCOSE 4,6-DEHYDRATASE-RELATED"/>
    <property type="match status" value="1"/>
</dbReference>
<gene>
    <name evidence="3" type="ORF">GCM10009750_28480</name>
</gene>
<sequence length="396" mass="42816">MPTRFPLLHIPIRSTDIMQGNVLITGGAGFIGSRLARRFVDEGYRVTVLDSLIPQVHGDDPDTTSPLLASIRDSVTVLRGTVTSREDVARALVDQDIIVHLAAETGTGQSMYEIDRYVEANVGGTAKILDALANGPHHVTRMVVASSRSIYGEGAYRTPAGDLVYPPHRDDAAMAAGDFEVRQPGVDGPLELVATTEAATIHPSSVYGITKHVQESLIMTVAPTIGIEPVALRYQNVYGPGQSLKNPYTGILSIFSTLIRQGKSINIFEDGEESRDFVYIDDVVNATFLASTVPDAAARIINVGSGVATTVSEVVAALFDAFGTEVPTTISGNYRLGDIRHNFADTSRLSEVLGLEATVDFREGVRRFVEWVLTEPVEGDNYQRSLDEMAARNLLK</sequence>
<proteinExistence type="inferred from homology"/>
<evidence type="ECO:0000259" key="2">
    <source>
        <dbReference type="Pfam" id="PF01370"/>
    </source>
</evidence>
<dbReference type="Gene3D" id="3.40.50.720">
    <property type="entry name" value="NAD(P)-binding Rossmann-like Domain"/>
    <property type="match status" value="1"/>
</dbReference>
<dbReference type="SUPFAM" id="SSF51735">
    <property type="entry name" value="NAD(P)-binding Rossmann-fold domains"/>
    <property type="match status" value="1"/>
</dbReference>
<feature type="domain" description="NAD-dependent epimerase/dehydratase" evidence="2">
    <location>
        <begin position="195"/>
        <end position="304"/>
    </location>
</feature>
<dbReference type="Proteomes" id="UP001501746">
    <property type="component" value="Unassembled WGS sequence"/>
</dbReference>
<dbReference type="InterPro" id="IPR036291">
    <property type="entry name" value="NAD(P)-bd_dom_sf"/>
</dbReference>
<feature type="domain" description="NAD-dependent epimerase/dehydratase" evidence="2">
    <location>
        <begin position="22"/>
        <end position="157"/>
    </location>
</feature>
<name>A0ABN2MXG5_9MICO</name>
<evidence type="ECO:0000313" key="3">
    <source>
        <dbReference type="EMBL" id="GAA1840707.1"/>
    </source>
</evidence>